<keyword evidence="3" id="KW-1185">Reference proteome</keyword>
<dbReference type="GO" id="GO:0046872">
    <property type="term" value="F:metal ion binding"/>
    <property type="evidence" value="ECO:0007669"/>
    <property type="project" value="InterPro"/>
</dbReference>
<feature type="domain" description="Mycothiol-dependent maleylpyruvate isomerase metal-binding" evidence="1">
    <location>
        <begin position="48"/>
        <end position="146"/>
    </location>
</feature>
<comment type="caution">
    <text evidence="2">The sequence shown here is derived from an EMBL/GenBank/DDBJ whole genome shotgun (WGS) entry which is preliminary data.</text>
</comment>
<dbReference type="AlphaFoldDB" id="A0A9X7ILY1"/>
<sequence>MRIDANSLKSCRCAKPRVAVGPAISPSVGIKRRERAVNTEDIWRAADAERSGLVELLENLTASQWRHASLCPGWQVRDVVAHLAISAHAHVGRILVSLLRARGSVDRMMLDTATRHATKTDDRELLSELRSTIGSRFTAVSTTPTDRLMDLLVHGQDIAVPLGLQREMPTDAAQAALESVWNPRFPFYAATRLAPYRVRAVDTDWDKGSGPIIEGPVSALLLLATGRDSAALPHLSGEGAELLRNG</sequence>
<dbReference type="EMBL" id="PUEV01000072">
    <property type="protein sequence ID" value="PQM51419.1"/>
    <property type="molecule type" value="Genomic_DNA"/>
</dbReference>
<name>A0A9X7ILY1_9MYCO</name>
<organism evidence="2 3">
    <name type="scientific">Mycolicibacter virginiensis</name>
    <dbReference type="NCBI Taxonomy" id="1795032"/>
    <lineage>
        <taxon>Bacteria</taxon>
        <taxon>Bacillati</taxon>
        <taxon>Actinomycetota</taxon>
        <taxon>Actinomycetes</taxon>
        <taxon>Mycobacteriales</taxon>
        <taxon>Mycobacteriaceae</taxon>
        <taxon>Mycolicibacter</taxon>
    </lineage>
</organism>
<protein>
    <submittedName>
        <fullName evidence="2">Maleylpyruvate isomerase family mycothiol-dependent enzyme</fullName>
    </submittedName>
</protein>
<dbReference type="SUPFAM" id="SSF109854">
    <property type="entry name" value="DinB/YfiT-like putative metalloenzymes"/>
    <property type="match status" value="1"/>
</dbReference>
<evidence type="ECO:0000313" key="3">
    <source>
        <dbReference type="Proteomes" id="UP000237911"/>
    </source>
</evidence>
<dbReference type="Gene3D" id="1.20.120.450">
    <property type="entry name" value="dinb family like domain"/>
    <property type="match status" value="1"/>
</dbReference>
<gene>
    <name evidence="2" type="ORF">C5U48_15150</name>
</gene>
<evidence type="ECO:0000313" key="2">
    <source>
        <dbReference type="EMBL" id="PQM51419.1"/>
    </source>
</evidence>
<dbReference type="Proteomes" id="UP000237911">
    <property type="component" value="Unassembled WGS sequence"/>
</dbReference>
<reference evidence="2 3" key="1">
    <citation type="submission" date="2018-02" db="EMBL/GenBank/DDBJ databases">
        <title>Draft genome sequence of Mycobacterium virginiense isolated from mud of a swine farm in Japan.</title>
        <authorList>
            <person name="Ohya K."/>
        </authorList>
    </citation>
    <scope>NUCLEOTIDE SEQUENCE [LARGE SCALE GENOMIC DNA]</scope>
    <source>
        <strain evidence="2 3">GF75</strain>
    </source>
</reference>
<dbReference type="GO" id="GO:0016853">
    <property type="term" value="F:isomerase activity"/>
    <property type="evidence" value="ECO:0007669"/>
    <property type="project" value="UniProtKB-KW"/>
</dbReference>
<keyword evidence="2" id="KW-0413">Isomerase</keyword>
<accession>A0A9X7ILY1</accession>
<dbReference type="Pfam" id="PF11716">
    <property type="entry name" value="MDMPI_N"/>
    <property type="match status" value="1"/>
</dbReference>
<dbReference type="InterPro" id="IPR017517">
    <property type="entry name" value="Maleyloyr_isom"/>
</dbReference>
<dbReference type="InterPro" id="IPR034660">
    <property type="entry name" value="DinB/YfiT-like"/>
</dbReference>
<dbReference type="NCBIfam" id="TIGR03083">
    <property type="entry name" value="maleylpyruvate isomerase family mycothiol-dependent enzyme"/>
    <property type="match status" value="1"/>
</dbReference>
<evidence type="ECO:0000259" key="1">
    <source>
        <dbReference type="Pfam" id="PF11716"/>
    </source>
</evidence>
<dbReference type="InterPro" id="IPR024344">
    <property type="entry name" value="MDMPI_metal-binding"/>
</dbReference>
<proteinExistence type="predicted"/>